<proteinExistence type="predicted"/>
<evidence type="ECO:0000259" key="1">
    <source>
        <dbReference type="Pfam" id="PF06985"/>
    </source>
</evidence>
<dbReference type="Proteomes" id="UP000799770">
    <property type="component" value="Unassembled WGS sequence"/>
</dbReference>
<dbReference type="InterPro" id="IPR010730">
    <property type="entry name" value="HET"/>
</dbReference>
<dbReference type="Pfam" id="PF06985">
    <property type="entry name" value="HET"/>
    <property type="match status" value="1"/>
</dbReference>
<organism evidence="2 3">
    <name type="scientific">Lophiotrema nucula</name>
    <dbReference type="NCBI Taxonomy" id="690887"/>
    <lineage>
        <taxon>Eukaryota</taxon>
        <taxon>Fungi</taxon>
        <taxon>Dikarya</taxon>
        <taxon>Ascomycota</taxon>
        <taxon>Pezizomycotina</taxon>
        <taxon>Dothideomycetes</taxon>
        <taxon>Pleosporomycetidae</taxon>
        <taxon>Pleosporales</taxon>
        <taxon>Lophiotremataceae</taxon>
        <taxon>Lophiotrema</taxon>
    </lineage>
</organism>
<dbReference type="PANTHER" id="PTHR33112">
    <property type="entry name" value="DOMAIN PROTEIN, PUTATIVE-RELATED"/>
    <property type="match status" value="1"/>
</dbReference>
<dbReference type="PANTHER" id="PTHR33112:SF1">
    <property type="entry name" value="HETEROKARYON INCOMPATIBILITY DOMAIN-CONTAINING PROTEIN"/>
    <property type="match status" value="1"/>
</dbReference>
<evidence type="ECO:0000313" key="2">
    <source>
        <dbReference type="EMBL" id="KAF2112362.1"/>
    </source>
</evidence>
<name>A0A6A5YYX1_9PLEO</name>
<accession>A0A6A5YYX1</accession>
<gene>
    <name evidence="2" type="ORF">BDV96DRAFT_649158</name>
</gene>
<protein>
    <recommendedName>
        <fullName evidence="1">Heterokaryon incompatibility domain-containing protein</fullName>
    </recommendedName>
</protein>
<dbReference type="EMBL" id="ML977331">
    <property type="protein sequence ID" value="KAF2112362.1"/>
    <property type="molecule type" value="Genomic_DNA"/>
</dbReference>
<sequence>MNAIYQRAAFVIIAAAGRDAHYGLPGISRPRRSNVQIKVRINSTTLVTKNPVPSKLVHDSHWNTRAWTYQEGLLARRRLIFTDDQMLFECKAMCCLEGVHLPPYVTEKRLFRNARFTYEVGGMIQKALSYHTSDAKERAPIVWDKINVYLTKSLTYESDALNAIIGILSSDENIQHIGGVPYNAKRVNSQTKLARGLL</sequence>
<dbReference type="OrthoDB" id="3662167at2759"/>
<dbReference type="AlphaFoldDB" id="A0A6A5YYX1"/>
<evidence type="ECO:0000313" key="3">
    <source>
        <dbReference type="Proteomes" id="UP000799770"/>
    </source>
</evidence>
<reference evidence="2" key="1">
    <citation type="journal article" date="2020" name="Stud. Mycol.">
        <title>101 Dothideomycetes genomes: a test case for predicting lifestyles and emergence of pathogens.</title>
        <authorList>
            <person name="Haridas S."/>
            <person name="Albert R."/>
            <person name="Binder M."/>
            <person name="Bloem J."/>
            <person name="Labutti K."/>
            <person name="Salamov A."/>
            <person name="Andreopoulos B."/>
            <person name="Baker S."/>
            <person name="Barry K."/>
            <person name="Bills G."/>
            <person name="Bluhm B."/>
            <person name="Cannon C."/>
            <person name="Castanera R."/>
            <person name="Culley D."/>
            <person name="Daum C."/>
            <person name="Ezra D."/>
            <person name="Gonzalez J."/>
            <person name="Henrissat B."/>
            <person name="Kuo A."/>
            <person name="Liang C."/>
            <person name="Lipzen A."/>
            <person name="Lutzoni F."/>
            <person name="Magnuson J."/>
            <person name="Mondo S."/>
            <person name="Nolan M."/>
            <person name="Ohm R."/>
            <person name="Pangilinan J."/>
            <person name="Park H.-J."/>
            <person name="Ramirez L."/>
            <person name="Alfaro M."/>
            <person name="Sun H."/>
            <person name="Tritt A."/>
            <person name="Yoshinaga Y."/>
            <person name="Zwiers L.-H."/>
            <person name="Turgeon B."/>
            <person name="Goodwin S."/>
            <person name="Spatafora J."/>
            <person name="Crous P."/>
            <person name="Grigoriev I."/>
        </authorList>
    </citation>
    <scope>NUCLEOTIDE SEQUENCE</scope>
    <source>
        <strain evidence="2">CBS 627.86</strain>
    </source>
</reference>
<keyword evidence="3" id="KW-1185">Reference proteome</keyword>
<feature type="domain" description="Heterokaryon incompatibility" evidence="1">
    <location>
        <begin position="1"/>
        <end position="71"/>
    </location>
</feature>